<feature type="compositionally biased region" description="Low complexity" evidence="1">
    <location>
        <begin position="372"/>
        <end position="392"/>
    </location>
</feature>
<dbReference type="OrthoDB" id="2128042at2759"/>
<feature type="region of interest" description="Disordered" evidence="1">
    <location>
        <begin position="303"/>
        <end position="516"/>
    </location>
</feature>
<accession>A0A136JIX1</accession>
<feature type="compositionally biased region" description="Low complexity" evidence="1">
    <location>
        <begin position="601"/>
        <end position="618"/>
    </location>
</feature>
<organism evidence="3 4">
    <name type="scientific">Microdochium bolleyi</name>
    <dbReference type="NCBI Taxonomy" id="196109"/>
    <lineage>
        <taxon>Eukaryota</taxon>
        <taxon>Fungi</taxon>
        <taxon>Dikarya</taxon>
        <taxon>Ascomycota</taxon>
        <taxon>Pezizomycotina</taxon>
        <taxon>Sordariomycetes</taxon>
        <taxon>Xylariomycetidae</taxon>
        <taxon>Xylariales</taxon>
        <taxon>Microdochiaceae</taxon>
        <taxon>Microdochium</taxon>
    </lineage>
</organism>
<gene>
    <name evidence="3" type="ORF">Micbo1qcDRAFT_191664</name>
</gene>
<dbReference type="STRING" id="196109.A0A136JIX1"/>
<feature type="transmembrane region" description="Helical" evidence="2">
    <location>
        <begin position="221"/>
        <end position="254"/>
    </location>
</feature>
<sequence length="679" mass="74179">MGCFGGRAEVAPRPEQSWGAITLKDFKSKSCLAGTAYAYLHFSVILSIAVYGVDIFTAVNLLAFDTWSSQLKPPIDPLITKWIFSVCIILSVVNLVYEFIVAIRVMKRGNIAECYLDNLGVRLESLRWGSGQGWRRFLVFSALTESKKGAEYIALFSYFSFQSWFRVVVCSGPRQVVNATTLYAVYKSELIPSDLSTVASTLETFFAKLGNLYSRNNMQAVIISGMIFTLVIWVISFLFLVMAVLFFVFFLWHWIPKGDGGLHGYCERKINKRLMKIVSKKMNKAIMKEEERQRKADAKAVKYGKADGAPPTVTRQATLPQFLGQGNDDKLPEMPSIARSDTMTTLPQYTSRAPSPSIELNSMDQKRPYPLSRTGTTTTVSSGYATSVASSRTPLMGSAASMGRSDMGRSASPAPSLPQLPQDVAYGNYPPARPSTANSNRNGAPSVMSDWEDPYMSRSASPAPSLPSMPPMAGYGNYPPPARTGTSNSYRNPAPNTMSERDVPGRTPSAAHSVRSYATAPATYGDYGEEPMPSYPPMAGSAAPFNMGDSYGRPMPRAVAQLSGRPGMPGPPGGRYMPDDQRSMMEGRASPAPSSVYTEQPGAAPGPRYNGPGYNPPARSNTGPMQPGFNARPPPQRNMTAPVPPRMPMDPYARQGTPGGQSNYSAYDDDVEGQRRQRW</sequence>
<evidence type="ECO:0008006" key="5">
    <source>
        <dbReference type="Google" id="ProtNLM"/>
    </source>
</evidence>
<feature type="transmembrane region" description="Helical" evidence="2">
    <location>
        <begin position="82"/>
        <end position="103"/>
    </location>
</feature>
<dbReference type="Pfam" id="PF16944">
    <property type="entry name" value="KCH"/>
    <property type="match status" value="1"/>
</dbReference>
<name>A0A136JIX1_9PEZI</name>
<feature type="compositionally biased region" description="Pro residues" evidence="1">
    <location>
        <begin position="632"/>
        <end position="648"/>
    </location>
</feature>
<dbReference type="InParanoid" id="A0A136JIX1"/>
<proteinExistence type="predicted"/>
<dbReference type="GO" id="GO:0005886">
    <property type="term" value="C:plasma membrane"/>
    <property type="evidence" value="ECO:0007669"/>
    <property type="project" value="InterPro"/>
</dbReference>
<protein>
    <recommendedName>
        <fullName evidence="5">Pheromone-regulated membrane protein</fullName>
    </recommendedName>
</protein>
<feature type="compositionally biased region" description="Polar residues" evidence="1">
    <location>
        <begin position="484"/>
        <end position="498"/>
    </location>
</feature>
<dbReference type="GO" id="GO:0015079">
    <property type="term" value="F:potassium ion transmembrane transporter activity"/>
    <property type="evidence" value="ECO:0007669"/>
    <property type="project" value="InterPro"/>
</dbReference>
<evidence type="ECO:0000313" key="4">
    <source>
        <dbReference type="Proteomes" id="UP000070501"/>
    </source>
</evidence>
<feature type="transmembrane region" description="Helical" evidence="2">
    <location>
        <begin position="36"/>
        <end position="62"/>
    </location>
</feature>
<dbReference type="Proteomes" id="UP000070501">
    <property type="component" value="Unassembled WGS sequence"/>
</dbReference>
<keyword evidence="2" id="KW-0472">Membrane</keyword>
<dbReference type="EMBL" id="KQ964245">
    <property type="protein sequence ID" value="KXJ97088.1"/>
    <property type="molecule type" value="Genomic_DNA"/>
</dbReference>
<dbReference type="AlphaFoldDB" id="A0A136JIX1"/>
<evidence type="ECO:0000256" key="1">
    <source>
        <dbReference type="SAM" id="MobiDB-lite"/>
    </source>
</evidence>
<dbReference type="PANTHER" id="PTHR36424">
    <property type="entry name" value="PHEROMONE-REGULATED MEMBRANE PROTEIN 6"/>
    <property type="match status" value="1"/>
</dbReference>
<dbReference type="InterPro" id="IPR031606">
    <property type="entry name" value="Kch1/2"/>
</dbReference>
<feature type="compositionally biased region" description="Polar residues" evidence="1">
    <location>
        <begin position="339"/>
        <end position="363"/>
    </location>
</feature>
<dbReference type="PANTHER" id="PTHR36424:SF1">
    <property type="entry name" value="LOW AFFINITY K(+) TRANSPORTER 1-RELATED"/>
    <property type="match status" value="1"/>
</dbReference>
<evidence type="ECO:0000313" key="3">
    <source>
        <dbReference type="EMBL" id="KXJ97088.1"/>
    </source>
</evidence>
<evidence type="ECO:0000256" key="2">
    <source>
        <dbReference type="SAM" id="Phobius"/>
    </source>
</evidence>
<feature type="compositionally biased region" description="Low complexity" evidence="1">
    <location>
        <begin position="410"/>
        <end position="422"/>
    </location>
</feature>
<dbReference type="FunCoup" id="A0A136JIX1">
    <property type="interactions" value="12"/>
</dbReference>
<keyword evidence="4" id="KW-1185">Reference proteome</keyword>
<keyword evidence="2" id="KW-1133">Transmembrane helix</keyword>
<keyword evidence="2" id="KW-0812">Transmembrane</keyword>
<feature type="region of interest" description="Disordered" evidence="1">
    <location>
        <begin position="563"/>
        <end position="679"/>
    </location>
</feature>
<reference evidence="4" key="1">
    <citation type="submission" date="2016-02" db="EMBL/GenBank/DDBJ databases">
        <title>Draft genome sequence of Microdochium bolleyi, a fungal endophyte of beachgrass.</title>
        <authorList>
            <consortium name="DOE Joint Genome Institute"/>
            <person name="David A.S."/>
            <person name="May G."/>
            <person name="Haridas S."/>
            <person name="Lim J."/>
            <person name="Wang M."/>
            <person name="Labutti K."/>
            <person name="Lipzen A."/>
            <person name="Barry K."/>
            <person name="Grigoriev I.V."/>
        </authorList>
    </citation>
    <scope>NUCLEOTIDE SEQUENCE [LARGE SCALE GENOMIC DNA]</scope>
    <source>
        <strain evidence="4">J235TASD1</strain>
    </source>
</reference>